<accession>A0ABU5DQN2</accession>
<dbReference type="SUPFAM" id="SSF47413">
    <property type="entry name" value="lambda repressor-like DNA-binding domains"/>
    <property type="match status" value="1"/>
</dbReference>
<name>A0ABU5DQN2_9BURK</name>
<dbReference type="SMART" id="SM00354">
    <property type="entry name" value="HTH_LACI"/>
    <property type="match status" value="1"/>
</dbReference>
<dbReference type="Proteomes" id="UP001285263">
    <property type="component" value="Unassembled WGS sequence"/>
</dbReference>
<protein>
    <submittedName>
        <fullName evidence="5">Substrate-binding domain-containing protein</fullName>
    </submittedName>
</protein>
<evidence type="ECO:0000313" key="5">
    <source>
        <dbReference type="EMBL" id="MDY0748631.1"/>
    </source>
</evidence>
<keyword evidence="2" id="KW-0238">DNA-binding</keyword>
<keyword evidence="3" id="KW-0804">Transcription</keyword>
<dbReference type="Pfam" id="PF00532">
    <property type="entry name" value="Peripla_BP_1"/>
    <property type="match status" value="1"/>
</dbReference>
<dbReference type="RefSeq" id="WP_320426599.1">
    <property type="nucleotide sequence ID" value="NZ_JAXCLA010000011.1"/>
</dbReference>
<evidence type="ECO:0000256" key="3">
    <source>
        <dbReference type="ARBA" id="ARBA00023163"/>
    </source>
</evidence>
<dbReference type="PANTHER" id="PTHR30146">
    <property type="entry name" value="LACI-RELATED TRANSCRIPTIONAL REPRESSOR"/>
    <property type="match status" value="1"/>
</dbReference>
<comment type="caution">
    <text evidence="5">The sequence shown here is derived from an EMBL/GenBank/DDBJ whole genome shotgun (WGS) entry which is preliminary data.</text>
</comment>
<dbReference type="InterPro" id="IPR000843">
    <property type="entry name" value="HTH_LacI"/>
</dbReference>
<evidence type="ECO:0000313" key="6">
    <source>
        <dbReference type="Proteomes" id="UP001285263"/>
    </source>
</evidence>
<dbReference type="Gene3D" id="3.40.50.2300">
    <property type="match status" value="2"/>
</dbReference>
<dbReference type="CDD" id="cd01392">
    <property type="entry name" value="HTH_LacI"/>
    <property type="match status" value="1"/>
</dbReference>
<keyword evidence="1" id="KW-0805">Transcription regulation</keyword>
<dbReference type="CDD" id="cd20010">
    <property type="entry name" value="PBP1_AglR-like"/>
    <property type="match status" value="1"/>
</dbReference>
<feature type="domain" description="HTH lacI-type" evidence="4">
    <location>
        <begin position="5"/>
        <end position="57"/>
    </location>
</feature>
<dbReference type="Pfam" id="PF00356">
    <property type="entry name" value="LacI"/>
    <property type="match status" value="1"/>
</dbReference>
<gene>
    <name evidence="5" type="ORF">SNE35_29305</name>
</gene>
<organism evidence="5 6">
    <name type="scientific">Roseateles agri</name>
    <dbReference type="NCBI Taxonomy" id="3098619"/>
    <lineage>
        <taxon>Bacteria</taxon>
        <taxon>Pseudomonadati</taxon>
        <taxon>Pseudomonadota</taxon>
        <taxon>Betaproteobacteria</taxon>
        <taxon>Burkholderiales</taxon>
        <taxon>Sphaerotilaceae</taxon>
        <taxon>Roseateles</taxon>
    </lineage>
</organism>
<evidence type="ECO:0000259" key="4">
    <source>
        <dbReference type="PROSITE" id="PS50932"/>
    </source>
</evidence>
<dbReference type="PROSITE" id="PS50932">
    <property type="entry name" value="HTH_LACI_2"/>
    <property type="match status" value="1"/>
</dbReference>
<evidence type="ECO:0000256" key="2">
    <source>
        <dbReference type="ARBA" id="ARBA00023125"/>
    </source>
</evidence>
<proteinExistence type="predicted"/>
<sequence>MPTDLKQLAALLKLSPTTVSRALNGYSDVSEATRQRVAEAAKAAGYEPSPAARRLAIGRADAVGIVYPVEADFMGNPLFLEMIGGVSDRLDGAGYDVLLAVARKKTELRTYERLVRGRRVDGLIVAHTRVKDERIDFLRGTQMPFIGYGRTSECDDFPWLDFDNEACTRLAMNELTARGHRRIAYIHSPLNLNFAQQRYDGYLKAMAAAGLVVNPEHVLTGGHDRRGGYEATKRLLALADTRPTAILVDSNLCGVGTVRALLQAGIAIGTEMSVIVIDGLPVDTPLYDQDIAAIAQPTAHASGWTMADMLLKLIEGKPLDEPRVLKQPQFVNGRSLGLAPT</sequence>
<reference evidence="5 6" key="1">
    <citation type="submission" date="2023-11" db="EMBL/GenBank/DDBJ databases">
        <title>Paucibacter sp. nov., isolated from fresh soil in Korea.</title>
        <authorList>
            <person name="Le N.T.T."/>
        </authorList>
    </citation>
    <scope>NUCLEOTIDE SEQUENCE [LARGE SCALE GENOMIC DNA]</scope>
    <source>
        <strain evidence="5 6">R3-3</strain>
    </source>
</reference>
<dbReference type="PANTHER" id="PTHR30146:SF109">
    <property type="entry name" value="HTH-TYPE TRANSCRIPTIONAL REGULATOR GALS"/>
    <property type="match status" value="1"/>
</dbReference>
<dbReference type="InterPro" id="IPR028082">
    <property type="entry name" value="Peripla_BP_I"/>
</dbReference>
<dbReference type="EMBL" id="JAXCLA010000011">
    <property type="protein sequence ID" value="MDY0748631.1"/>
    <property type="molecule type" value="Genomic_DNA"/>
</dbReference>
<dbReference type="SUPFAM" id="SSF53822">
    <property type="entry name" value="Periplasmic binding protein-like I"/>
    <property type="match status" value="1"/>
</dbReference>
<dbReference type="InterPro" id="IPR010982">
    <property type="entry name" value="Lambda_DNA-bd_dom_sf"/>
</dbReference>
<dbReference type="InterPro" id="IPR001761">
    <property type="entry name" value="Peripla_BP/Lac1_sug-bd_dom"/>
</dbReference>
<evidence type="ECO:0000256" key="1">
    <source>
        <dbReference type="ARBA" id="ARBA00023015"/>
    </source>
</evidence>
<keyword evidence="6" id="KW-1185">Reference proteome</keyword>
<dbReference type="Gene3D" id="1.10.260.40">
    <property type="entry name" value="lambda repressor-like DNA-binding domains"/>
    <property type="match status" value="1"/>
</dbReference>